<evidence type="ECO:0000313" key="2">
    <source>
        <dbReference type="EMBL" id="MFB9626772.1"/>
    </source>
</evidence>
<keyword evidence="3" id="KW-1185">Reference proteome</keyword>
<comment type="caution">
    <text evidence="2">The sequence shown here is derived from an EMBL/GenBank/DDBJ whole genome shotgun (WGS) entry which is preliminary data.</text>
</comment>
<gene>
    <name evidence="2" type="ORF">ACFFSA_27105</name>
</gene>
<feature type="transmembrane region" description="Helical" evidence="1">
    <location>
        <begin position="21"/>
        <end position="39"/>
    </location>
</feature>
<keyword evidence="1" id="KW-1133">Transmembrane helix</keyword>
<keyword evidence="1" id="KW-0812">Transmembrane</keyword>
<organism evidence="2 3">
    <name type="scientific">Nonomuraea helvata</name>
    <dbReference type="NCBI Taxonomy" id="37484"/>
    <lineage>
        <taxon>Bacteria</taxon>
        <taxon>Bacillati</taxon>
        <taxon>Actinomycetota</taxon>
        <taxon>Actinomycetes</taxon>
        <taxon>Streptosporangiales</taxon>
        <taxon>Streptosporangiaceae</taxon>
        <taxon>Nonomuraea</taxon>
    </lineage>
</organism>
<evidence type="ECO:0000313" key="3">
    <source>
        <dbReference type="Proteomes" id="UP001589532"/>
    </source>
</evidence>
<dbReference type="Proteomes" id="UP001589532">
    <property type="component" value="Unassembled WGS sequence"/>
</dbReference>
<feature type="transmembrane region" description="Helical" evidence="1">
    <location>
        <begin position="45"/>
        <end position="63"/>
    </location>
</feature>
<keyword evidence="1" id="KW-0472">Membrane</keyword>
<protein>
    <submittedName>
        <fullName evidence="2">Uncharacterized protein</fullName>
    </submittedName>
</protein>
<accession>A0ABV5S527</accession>
<name>A0ABV5S527_9ACTN</name>
<evidence type="ECO:0000256" key="1">
    <source>
        <dbReference type="SAM" id="Phobius"/>
    </source>
</evidence>
<reference evidence="2 3" key="1">
    <citation type="submission" date="2024-09" db="EMBL/GenBank/DDBJ databases">
        <authorList>
            <person name="Sun Q."/>
            <person name="Mori K."/>
        </authorList>
    </citation>
    <scope>NUCLEOTIDE SEQUENCE [LARGE SCALE GENOMIC DNA]</scope>
    <source>
        <strain evidence="2 3">JCM 3143</strain>
    </source>
</reference>
<dbReference type="RefSeq" id="WP_345003171.1">
    <property type="nucleotide sequence ID" value="NZ_BAAAXV010000012.1"/>
</dbReference>
<dbReference type="EMBL" id="JBHMBW010000025">
    <property type="protein sequence ID" value="MFB9626772.1"/>
    <property type="molecule type" value="Genomic_DNA"/>
</dbReference>
<sequence length="131" mass="14347">MNHRSRSWMRQRLRSLTWLELLNITLQAVICFGVVGFPVTAANGVGFALFALVLLEGAGYWYAKLRRLATRRGSLPRAGAFAVARRTNVAVLTVGLLFICLDRGDRSASRQLARSGVRVLRCAGACELVVG</sequence>
<proteinExistence type="predicted"/>